<proteinExistence type="predicted"/>
<dbReference type="InterPro" id="IPR043128">
    <property type="entry name" value="Rev_trsase/Diguanyl_cyclase"/>
</dbReference>
<evidence type="ECO:0000259" key="1">
    <source>
        <dbReference type="Pfam" id="PF17919"/>
    </source>
</evidence>
<protein>
    <submittedName>
        <fullName evidence="2">Retrovirus-related Pol polyprotein from transposon opus</fullName>
    </submittedName>
</protein>
<gene>
    <name evidence="2" type="ORF">Sangu_1379000</name>
</gene>
<dbReference type="PANTHER" id="PTHR48475:SF2">
    <property type="entry name" value="RIBONUCLEASE H"/>
    <property type="match status" value="1"/>
</dbReference>
<accession>A0AAW2N4P4</accession>
<dbReference type="Pfam" id="PF17919">
    <property type="entry name" value="RT_RNaseH_2"/>
    <property type="match status" value="1"/>
</dbReference>
<evidence type="ECO:0000313" key="2">
    <source>
        <dbReference type="EMBL" id="KAL0338569.1"/>
    </source>
</evidence>
<dbReference type="EMBL" id="JACGWK010000008">
    <property type="protein sequence ID" value="KAL0338569.1"/>
    <property type="molecule type" value="Genomic_DNA"/>
</dbReference>
<organism evidence="2">
    <name type="scientific">Sesamum angustifolium</name>
    <dbReference type="NCBI Taxonomy" id="2727405"/>
    <lineage>
        <taxon>Eukaryota</taxon>
        <taxon>Viridiplantae</taxon>
        <taxon>Streptophyta</taxon>
        <taxon>Embryophyta</taxon>
        <taxon>Tracheophyta</taxon>
        <taxon>Spermatophyta</taxon>
        <taxon>Magnoliopsida</taxon>
        <taxon>eudicotyledons</taxon>
        <taxon>Gunneridae</taxon>
        <taxon>Pentapetalae</taxon>
        <taxon>asterids</taxon>
        <taxon>lamiids</taxon>
        <taxon>Lamiales</taxon>
        <taxon>Pedaliaceae</taxon>
        <taxon>Sesamum</taxon>
    </lineage>
</organism>
<comment type="caution">
    <text evidence="2">The sequence shown here is derived from an EMBL/GenBank/DDBJ whole genome shotgun (WGS) entry which is preliminary data.</text>
</comment>
<dbReference type="AlphaFoldDB" id="A0AAW2N4P4"/>
<dbReference type="Gene3D" id="3.30.70.270">
    <property type="match status" value="1"/>
</dbReference>
<reference evidence="2" key="1">
    <citation type="submission" date="2020-06" db="EMBL/GenBank/DDBJ databases">
        <authorList>
            <person name="Li T."/>
            <person name="Hu X."/>
            <person name="Zhang T."/>
            <person name="Song X."/>
            <person name="Zhang H."/>
            <person name="Dai N."/>
            <person name="Sheng W."/>
            <person name="Hou X."/>
            <person name="Wei L."/>
        </authorList>
    </citation>
    <scope>NUCLEOTIDE SEQUENCE</scope>
    <source>
        <strain evidence="2">G01</strain>
        <tissue evidence="2">Leaf</tissue>
    </source>
</reference>
<name>A0AAW2N4P4_9LAMI</name>
<dbReference type="InterPro" id="IPR043502">
    <property type="entry name" value="DNA/RNA_pol_sf"/>
</dbReference>
<feature type="domain" description="Reverse transcriptase/retrotransposon-derived protein RNase H-like" evidence="1">
    <location>
        <begin position="65"/>
        <end position="133"/>
    </location>
</feature>
<sequence>MISERGIEANPQKINAIMDMPPPHWIKDVQKLANRLAALNRFISKSVDKGLPFFKVFRGAAKFEWTNSSQETFDGLKRYLILPSLLMKPKMGEVLYIYLAISESGISSVLVRQEGKEHHPVYYVSKVLQGRKSDHPLKQVLSNLELLGRMVKWAVELSEFDIKFCLRPTIKAQVLADFIVKSTHDETSISTPTWSLHVDGSSTTIGSGVE</sequence>
<dbReference type="InterPro" id="IPR041577">
    <property type="entry name" value="RT_RNaseH_2"/>
</dbReference>
<dbReference type="PANTHER" id="PTHR48475">
    <property type="entry name" value="RIBONUCLEASE H"/>
    <property type="match status" value="1"/>
</dbReference>
<reference evidence="2" key="2">
    <citation type="journal article" date="2024" name="Plant">
        <title>Genomic evolution and insights into agronomic trait innovations of Sesamum species.</title>
        <authorList>
            <person name="Miao H."/>
            <person name="Wang L."/>
            <person name="Qu L."/>
            <person name="Liu H."/>
            <person name="Sun Y."/>
            <person name="Le M."/>
            <person name="Wang Q."/>
            <person name="Wei S."/>
            <person name="Zheng Y."/>
            <person name="Lin W."/>
            <person name="Duan Y."/>
            <person name="Cao H."/>
            <person name="Xiong S."/>
            <person name="Wang X."/>
            <person name="Wei L."/>
            <person name="Li C."/>
            <person name="Ma Q."/>
            <person name="Ju M."/>
            <person name="Zhao R."/>
            <person name="Li G."/>
            <person name="Mu C."/>
            <person name="Tian Q."/>
            <person name="Mei H."/>
            <person name="Zhang T."/>
            <person name="Gao T."/>
            <person name="Zhang H."/>
        </authorList>
    </citation>
    <scope>NUCLEOTIDE SEQUENCE</scope>
    <source>
        <strain evidence="2">G01</strain>
    </source>
</reference>
<dbReference type="SUPFAM" id="SSF56672">
    <property type="entry name" value="DNA/RNA polymerases"/>
    <property type="match status" value="1"/>
</dbReference>